<feature type="transmembrane region" description="Helical" evidence="4">
    <location>
        <begin position="91"/>
        <end position="111"/>
    </location>
</feature>
<dbReference type="PROSITE" id="PS50929">
    <property type="entry name" value="ABC_TM1F"/>
    <property type="match status" value="1"/>
</dbReference>
<evidence type="ECO:0000256" key="2">
    <source>
        <dbReference type="ARBA" id="ARBA00022989"/>
    </source>
</evidence>
<dbReference type="AlphaFoldDB" id="A0A6B0SM78"/>
<keyword evidence="1 4" id="KW-0812">Transmembrane</keyword>
<keyword evidence="7" id="KW-1185">Reference proteome</keyword>
<gene>
    <name evidence="6" type="ORF">GRX01_01415</name>
</gene>
<dbReference type="GO" id="GO:0016020">
    <property type="term" value="C:membrane"/>
    <property type="evidence" value="ECO:0007669"/>
    <property type="project" value="InterPro"/>
</dbReference>
<dbReference type="Proteomes" id="UP000437065">
    <property type="component" value="Unassembled WGS sequence"/>
</dbReference>
<dbReference type="GO" id="GO:0005524">
    <property type="term" value="F:ATP binding"/>
    <property type="evidence" value="ECO:0007669"/>
    <property type="project" value="InterPro"/>
</dbReference>
<feature type="transmembrane region" description="Helical" evidence="4">
    <location>
        <begin position="35"/>
        <end position="59"/>
    </location>
</feature>
<dbReference type="EMBL" id="WUUS01000001">
    <property type="protein sequence ID" value="MXR40018.1"/>
    <property type="molecule type" value="Genomic_DNA"/>
</dbReference>
<dbReference type="Pfam" id="PF00664">
    <property type="entry name" value="ABC_membrane"/>
    <property type="match status" value="1"/>
</dbReference>
<dbReference type="GO" id="GO:0140359">
    <property type="term" value="F:ABC-type transporter activity"/>
    <property type="evidence" value="ECO:0007669"/>
    <property type="project" value="InterPro"/>
</dbReference>
<dbReference type="InterPro" id="IPR036640">
    <property type="entry name" value="ABC1_TM_sf"/>
</dbReference>
<evidence type="ECO:0000256" key="1">
    <source>
        <dbReference type="ARBA" id="ARBA00022692"/>
    </source>
</evidence>
<reference evidence="6 7" key="1">
    <citation type="submission" date="2019-12" db="EMBL/GenBank/DDBJ databases">
        <title>Isolation and characterization of three novel carbon monoxide-oxidizing members of Halobacteria from salione crusts and soils.</title>
        <authorList>
            <person name="Myers M.R."/>
            <person name="King G.M."/>
        </authorList>
    </citation>
    <scope>NUCLEOTIDE SEQUENCE [LARGE SCALE GENOMIC DNA]</scope>
    <source>
        <strain evidence="6 7">WSA2</strain>
    </source>
</reference>
<sequence>MATDAGEFETELDAYRDRVEKPLWRLFVAYGRGEWRWLAVGLLTSVFTYAALLVTPIVLGTTIDAVFTQESAYALPLVPEAWLPTARTDQFRLSATIIGVALLGGAVLQWVRGVSINFFAHGVMYAIRVDAYEKMQRLDMTFFDKALGDAVRTGVIVLGVTAALECTNRQPTLVTLGAVPLVGGG</sequence>
<protein>
    <recommendedName>
        <fullName evidence="5">ABC transmembrane type-1 domain-containing protein</fullName>
    </recommendedName>
</protein>
<evidence type="ECO:0000256" key="3">
    <source>
        <dbReference type="ARBA" id="ARBA00023136"/>
    </source>
</evidence>
<dbReference type="Gene3D" id="1.20.1560.10">
    <property type="entry name" value="ABC transporter type 1, transmembrane domain"/>
    <property type="match status" value="1"/>
</dbReference>
<evidence type="ECO:0000313" key="7">
    <source>
        <dbReference type="Proteomes" id="UP000437065"/>
    </source>
</evidence>
<dbReference type="RefSeq" id="WP_159662681.1">
    <property type="nucleotide sequence ID" value="NZ_WUUS01000001.1"/>
</dbReference>
<keyword evidence="3 4" id="KW-0472">Membrane</keyword>
<accession>A0A6B0SM78</accession>
<evidence type="ECO:0000259" key="5">
    <source>
        <dbReference type="PROSITE" id="PS50929"/>
    </source>
</evidence>
<organism evidence="6 7">
    <name type="scientific">Halobaculum saliterrae</name>
    <dbReference type="NCBI Taxonomy" id="2073113"/>
    <lineage>
        <taxon>Archaea</taxon>
        <taxon>Methanobacteriati</taxon>
        <taxon>Methanobacteriota</taxon>
        <taxon>Stenosarchaea group</taxon>
        <taxon>Halobacteria</taxon>
        <taxon>Halobacteriales</taxon>
        <taxon>Haloferacaceae</taxon>
        <taxon>Halobaculum</taxon>
    </lineage>
</organism>
<dbReference type="InterPro" id="IPR011527">
    <property type="entry name" value="ABC1_TM_dom"/>
</dbReference>
<evidence type="ECO:0000256" key="4">
    <source>
        <dbReference type="SAM" id="Phobius"/>
    </source>
</evidence>
<dbReference type="SUPFAM" id="SSF90123">
    <property type="entry name" value="ABC transporter transmembrane region"/>
    <property type="match status" value="1"/>
</dbReference>
<feature type="domain" description="ABC transmembrane type-1" evidence="5">
    <location>
        <begin position="39"/>
        <end position="145"/>
    </location>
</feature>
<keyword evidence="2 4" id="KW-1133">Transmembrane helix</keyword>
<evidence type="ECO:0000313" key="6">
    <source>
        <dbReference type="EMBL" id="MXR40018.1"/>
    </source>
</evidence>
<name>A0A6B0SM78_9EURY</name>
<comment type="caution">
    <text evidence="6">The sequence shown here is derived from an EMBL/GenBank/DDBJ whole genome shotgun (WGS) entry which is preliminary data.</text>
</comment>
<proteinExistence type="predicted"/>